<feature type="region of interest" description="Disordered" evidence="1">
    <location>
        <begin position="142"/>
        <end position="200"/>
    </location>
</feature>
<evidence type="ECO:0000313" key="3">
    <source>
        <dbReference type="Proteomes" id="UP001497516"/>
    </source>
</evidence>
<protein>
    <submittedName>
        <fullName evidence="2">Uncharacterized protein</fullName>
    </submittedName>
</protein>
<dbReference type="Proteomes" id="UP001497516">
    <property type="component" value="Chromosome 6"/>
</dbReference>
<name>A0AAV2F267_9ROSI</name>
<sequence length="328" mass="36288">MAGWKVDEKKKGLLQPAATSNFSASWCSLCFTQSRFHPQPARPNQVAARAAHCTSPCHQARPTSSRDPTKSRPAPRTPPARVTKQVAARAASIRSKPFSKNLVGTRTRTRATPATGKHHYQQAISEPCASMVQRLHLNYFARPTSSRGPTKSWPAPRTPPARVTRRDPPARAAQPSSGPRRALHQPVSPSATHQPAWPNQVAARAASIRSEHFSKNLIGTRIRTRATPPTGKHHYQQATSEPYASMVQRLHLNYFAAPPYSPCLRPTSPPVHLARHAAQLAPRIQDAPHQKYYCRHEDLNPRHHSISQELLPVGYIQAFCFNGATSAF</sequence>
<keyword evidence="3" id="KW-1185">Reference proteome</keyword>
<dbReference type="EMBL" id="OZ034819">
    <property type="protein sequence ID" value="CAL1391810.1"/>
    <property type="molecule type" value="Genomic_DNA"/>
</dbReference>
<proteinExistence type="predicted"/>
<organism evidence="2 3">
    <name type="scientific">Linum trigynum</name>
    <dbReference type="NCBI Taxonomy" id="586398"/>
    <lineage>
        <taxon>Eukaryota</taxon>
        <taxon>Viridiplantae</taxon>
        <taxon>Streptophyta</taxon>
        <taxon>Embryophyta</taxon>
        <taxon>Tracheophyta</taxon>
        <taxon>Spermatophyta</taxon>
        <taxon>Magnoliopsida</taxon>
        <taxon>eudicotyledons</taxon>
        <taxon>Gunneridae</taxon>
        <taxon>Pentapetalae</taxon>
        <taxon>rosids</taxon>
        <taxon>fabids</taxon>
        <taxon>Malpighiales</taxon>
        <taxon>Linaceae</taxon>
        <taxon>Linum</taxon>
    </lineage>
</organism>
<evidence type="ECO:0000256" key="1">
    <source>
        <dbReference type="SAM" id="MobiDB-lite"/>
    </source>
</evidence>
<dbReference type="AlphaFoldDB" id="A0AAV2F267"/>
<gene>
    <name evidence="2" type="ORF">LTRI10_LOCUS32500</name>
</gene>
<feature type="compositionally biased region" description="Low complexity" evidence="1">
    <location>
        <begin position="71"/>
        <end position="83"/>
    </location>
</feature>
<accession>A0AAV2F267</accession>
<feature type="region of interest" description="Disordered" evidence="1">
    <location>
        <begin position="50"/>
        <end position="83"/>
    </location>
</feature>
<reference evidence="2 3" key="1">
    <citation type="submission" date="2024-04" db="EMBL/GenBank/DDBJ databases">
        <authorList>
            <person name="Fracassetti M."/>
        </authorList>
    </citation>
    <scope>NUCLEOTIDE SEQUENCE [LARGE SCALE GENOMIC DNA]</scope>
</reference>
<evidence type="ECO:0000313" key="2">
    <source>
        <dbReference type="EMBL" id="CAL1391810.1"/>
    </source>
</evidence>